<feature type="non-terminal residue" evidence="2">
    <location>
        <position position="1"/>
    </location>
</feature>
<feature type="compositionally biased region" description="Polar residues" evidence="1">
    <location>
        <begin position="201"/>
        <end position="210"/>
    </location>
</feature>
<dbReference type="EMBL" id="CAJNNW010032802">
    <property type="protein sequence ID" value="CAE8715498.1"/>
    <property type="molecule type" value="Genomic_DNA"/>
</dbReference>
<feature type="compositionally biased region" description="Polar residues" evidence="1">
    <location>
        <begin position="155"/>
        <end position="169"/>
    </location>
</feature>
<organism evidence="2 3">
    <name type="scientific">Polarella glacialis</name>
    <name type="common">Dinoflagellate</name>
    <dbReference type="NCBI Taxonomy" id="89957"/>
    <lineage>
        <taxon>Eukaryota</taxon>
        <taxon>Sar</taxon>
        <taxon>Alveolata</taxon>
        <taxon>Dinophyceae</taxon>
        <taxon>Suessiales</taxon>
        <taxon>Suessiaceae</taxon>
        <taxon>Polarella</taxon>
    </lineage>
</organism>
<evidence type="ECO:0000313" key="2">
    <source>
        <dbReference type="EMBL" id="CAE8715498.1"/>
    </source>
</evidence>
<proteinExistence type="predicted"/>
<reference evidence="2" key="1">
    <citation type="submission" date="2021-02" db="EMBL/GenBank/DDBJ databases">
        <authorList>
            <person name="Dougan E. K."/>
            <person name="Rhodes N."/>
            <person name="Thang M."/>
            <person name="Chan C."/>
        </authorList>
    </citation>
    <scope>NUCLEOTIDE SEQUENCE</scope>
</reference>
<name>A0A813L189_POLGL</name>
<gene>
    <name evidence="2" type="ORF">PGLA2088_LOCUS38575</name>
</gene>
<dbReference type="Proteomes" id="UP000626109">
    <property type="component" value="Unassembled WGS sequence"/>
</dbReference>
<evidence type="ECO:0000256" key="1">
    <source>
        <dbReference type="SAM" id="MobiDB-lite"/>
    </source>
</evidence>
<dbReference type="AlphaFoldDB" id="A0A813L189"/>
<protein>
    <submittedName>
        <fullName evidence="2">Uncharacterized protein</fullName>
    </submittedName>
</protein>
<comment type="caution">
    <text evidence="2">The sequence shown here is derived from an EMBL/GenBank/DDBJ whole genome shotgun (WGS) entry which is preliminary data.</text>
</comment>
<feature type="compositionally biased region" description="Low complexity" evidence="1">
    <location>
        <begin position="171"/>
        <end position="200"/>
    </location>
</feature>
<feature type="compositionally biased region" description="Low complexity" evidence="1">
    <location>
        <begin position="125"/>
        <end position="146"/>
    </location>
</feature>
<sequence>LNRAAVLENNEMVSFWTERMRVEDRSTKWQEEGLNAEEGRFGNLNWSDVPPTGMRYYSRGFPHDRNNLSGGMWRVMKGRHGANEWSTTTSDTLNLPFQEQHLLAGVLKDANRKPEWGVQHRQSEVRWGSSPSVSSASGRSSTRGPSSRGGGRCQTPVSLVSEQGASQTWAVPRSGVSSRSSVAGSAKGSSGSQSARGPSSNASAKSSYAGSKTGGVVTLHRLMQHVPERLYSVGTAKDLDWTLCGMDQWKAQVERLESGGCRDIKPAHPGPPKIRKVQAVMD</sequence>
<accession>A0A813L189</accession>
<evidence type="ECO:0000313" key="3">
    <source>
        <dbReference type="Proteomes" id="UP000626109"/>
    </source>
</evidence>
<feature type="region of interest" description="Disordered" evidence="1">
    <location>
        <begin position="115"/>
        <end position="211"/>
    </location>
</feature>